<dbReference type="WBParaSite" id="SSTP_0000676100.1">
    <property type="protein sequence ID" value="SSTP_0000676100.1"/>
    <property type="gene ID" value="SSTP_0000676100"/>
</dbReference>
<evidence type="ECO:0000313" key="5">
    <source>
        <dbReference type="WBParaSite" id="SSTP_0000676100.1"/>
    </source>
</evidence>
<dbReference type="InterPro" id="IPR000418">
    <property type="entry name" value="Ets_dom"/>
</dbReference>
<dbReference type="AlphaFoldDB" id="A0A0K0EB90"/>
<reference evidence="5" key="1">
    <citation type="submission" date="2015-08" db="UniProtKB">
        <authorList>
            <consortium name="WormBaseParasite"/>
        </authorList>
    </citation>
    <scope>IDENTIFICATION</scope>
</reference>
<dbReference type="GO" id="GO:0005634">
    <property type="term" value="C:nucleus"/>
    <property type="evidence" value="ECO:0007669"/>
    <property type="project" value="UniProtKB-SubCell"/>
</dbReference>
<dbReference type="GO" id="GO:0043565">
    <property type="term" value="F:sequence-specific DNA binding"/>
    <property type="evidence" value="ECO:0007669"/>
    <property type="project" value="InterPro"/>
</dbReference>
<dbReference type="GO" id="GO:0003700">
    <property type="term" value="F:DNA-binding transcription factor activity"/>
    <property type="evidence" value="ECO:0007669"/>
    <property type="project" value="InterPro"/>
</dbReference>
<evidence type="ECO:0000256" key="1">
    <source>
        <dbReference type="ARBA" id="ARBA00005562"/>
    </source>
</evidence>
<dbReference type="WBParaSite" id="TCONS_00016370.p1">
    <property type="protein sequence ID" value="TCONS_00016370.p1"/>
    <property type="gene ID" value="XLOC_010964"/>
</dbReference>
<dbReference type="Gene3D" id="1.10.10.10">
    <property type="entry name" value="Winged helix-like DNA-binding domain superfamily/Winged helix DNA-binding domain"/>
    <property type="match status" value="1"/>
</dbReference>
<keyword evidence="2" id="KW-0238">DNA-binding</keyword>
<proteinExistence type="inferred from homology"/>
<name>A0A0K0EB90_STRER</name>
<evidence type="ECO:0000313" key="4">
    <source>
        <dbReference type="Proteomes" id="UP000035681"/>
    </source>
</evidence>
<feature type="domain" description="ETS" evidence="3">
    <location>
        <begin position="298"/>
        <end position="385"/>
    </location>
</feature>
<keyword evidence="4" id="KW-1185">Reference proteome</keyword>
<dbReference type="InterPro" id="IPR036388">
    <property type="entry name" value="WH-like_DNA-bd_sf"/>
</dbReference>
<dbReference type="Pfam" id="PF00178">
    <property type="entry name" value="Ets"/>
    <property type="match status" value="1"/>
</dbReference>
<evidence type="ECO:0000256" key="2">
    <source>
        <dbReference type="RuleBase" id="RU004019"/>
    </source>
</evidence>
<dbReference type="Proteomes" id="UP000035681">
    <property type="component" value="Unplaced"/>
</dbReference>
<comment type="similarity">
    <text evidence="1 2">Belongs to the ETS family.</text>
</comment>
<keyword evidence="2" id="KW-0539">Nucleus</keyword>
<dbReference type="SUPFAM" id="SSF46785">
    <property type="entry name" value="Winged helix' DNA-binding domain"/>
    <property type="match status" value="1"/>
</dbReference>
<accession>A0A0K0EB90</accession>
<protein>
    <submittedName>
        <fullName evidence="5 6">ETS domain-containing protein</fullName>
    </submittedName>
</protein>
<comment type="subcellular location">
    <subcellularLocation>
        <location evidence="2">Nucleus</location>
    </subcellularLocation>
</comment>
<dbReference type="InterPro" id="IPR036390">
    <property type="entry name" value="WH_DNA-bd_sf"/>
</dbReference>
<sequence>MSYLNEATYCGNYSSHNNQNINNCNFDSSLNYKNYDYSYESNNCSGYQTRTQNYCIPIQNNNIQESSFNYENNTYTSPEFYSNQLSPISVGYQNTNDMYYGSSSTPSSNSSSSFLSQETPEYNIFPLNNTDNMTLNNYCEYPIYQDCYNDVSISDMSSNSTTNNYEICDSTGQGISNVLEYPNYQDSSSSFNSSQNSQYSIQSGNEYPIKSYQSPIYPNTNNYSQVQNFPQINTYNQNQGIPVQDELQNFSEENYQNTTSNQEIIGDGNSMTIVDYPSHIQQPLTIEISNFILTNINSIFLNFTIRLLSSPKYQRICFWSKISWEFIIADPLAFTKVFADEYNLNKKYMTFSHVSKAYKIVEASTIYGQHIITRVKSKRNTWRFFPDHNKMGFPSLKNAGGSTLAGTILNAEEMKFLTKLRKKLSKIPNNEGTINTIVASDYSLNSEYYETPRIKRY</sequence>
<evidence type="ECO:0000313" key="6">
    <source>
        <dbReference type="WBParaSite" id="TCONS_00016370.p1"/>
    </source>
</evidence>
<dbReference type="PROSITE" id="PS50061">
    <property type="entry name" value="ETS_DOMAIN_3"/>
    <property type="match status" value="1"/>
</dbReference>
<evidence type="ECO:0000259" key="3">
    <source>
        <dbReference type="PROSITE" id="PS50061"/>
    </source>
</evidence>
<organism evidence="5">
    <name type="scientific">Strongyloides stercoralis</name>
    <name type="common">Threadworm</name>
    <dbReference type="NCBI Taxonomy" id="6248"/>
    <lineage>
        <taxon>Eukaryota</taxon>
        <taxon>Metazoa</taxon>
        <taxon>Ecdysozoa</taxon>
        <taxon>Nematoda</taxon>
        <taxon>Chromadorea</taxon>
        <taxon>Rhabditida</taxon>
        <taxon>Tylenchina</taxon>
        <taxon>Panagrolaimomorpha</taxon>
        <taxon>Strongyloidoidea</taxon>
        <taxon>Strongyloididae</taxon>
        <taxon>Strongyloides</taxon>
    </lineage>
</organism>